<proteinExistence type="predicted"/>
<dbReference type="Pfam" id="PF00588">
    <property type="entry name" value="SpoU_methylase"/>
    <property type="match status" value="1"/>
</dbReference>
<dbReference type="GO" id="GO:0003723">
    <property type="term" value="F:RNA binding"/>
    <property type="evidence" value="ECO:0007669"/>
    <property type="project" value="InterPro"/>
</dbReference>
<keyword evidence="2" id="KW-0808">Transferase</keyword>
<evidence type="ECO:0000259" key="3">
    <source>
        <dbReference type="Pfam" id="PF00588"/>
    </source>
</evidence>
<organism evidence="4">
    <name type="scientific">marine metagenome</name>
    <dbReference type="NCBI Taxonomy" id="408172"/>
    <lineage>
        <taxon>unclassified sequences</taxon>
        <taxon>metagenomes</taxon>
        <taxon>ecological metagenomes</taxon>
    </lineage>
</organism>
<dbReference type="GO" id="GO:0006396">
    <property type="term" value="P:RNA processing"/>
    <property type="evidence" value="ECO:0007669"/>
    <property type="project" value="InterPro"/>
</dbReference>
<evidence type="ECO:0000313" key="4">
    <source>
        <dbReference type="EMBL" id="SVA51712.1"/>
    </source>
</evidence>
<dbReference type="AlphaFoldDB" id="A0A381WGY9"/>
<dbReference type="SUPFAM" id="SSF75217">
    <property type="entry name" value="alpha/beta knot"/>
    <property type="match status" value="1"/>
</dbReference>
<keyword evidence="1" id="KW-0489">Methyltransferase</keyword>
<dbReference type="GO" id="GO:0005829">
    <property type="term" value="C:cytosol"/>
    <property type="evidence" value="ECO:0007669"/>
    <property type="project" value="TreeGrafter"/>
</dbReference>
<dbReference type="InterPro" id="IPR004441">
    <property type="entry name" value="rRNA_MeTrfase_TrmH"/>
</dbReference>
<feature type="domain" description="tRNA/rRNA methyltransferase SpoU type" evidence="3">
    <location>
        <begin position="25"/>
        <end position="168"/>
    </location>
</feature>
<dbReference type="Gene3D" id="3.40.1280.10">
    <property type="match status" value="1"/>
</dbReference>
<name>A0A381WGY9_9ZZZZ</name>
<dbReference type="PANTHER" id="PTHR46429:SF1">
    <property type="entry name" value="23S RRNA (GUANOSINE-2'-O-)-METHYLTRANSFERASE RLMB"/>
    <property type="match status" value="1"/>
</dbReference>
<dbReference type="GO" id="GO:0032259">
    <property type="term" value="P:methylation"/>
    <property type="evidence" value="ECO:0007669"/>
    <property type="project" value="UniProtKB-KW"/>
</dbReference>
<dbReference type="InterPro" id="IPR029026">
    <property type="entry name" value="tRNA_m1G_MTases_N"/>
</dbReference>
<evidence type="ECO:0000256" key="2">
    <source>
        <dbReference type="ARBA" id="ARBA00022679"/>
    </source>
</evidence>
<accession>A0A381WGY9</accession>
<dbReference type="GO" id="GO:0008173">
    <property type="term" value="F:RNA methyltransferase activity"/>
    <property type="evidence" value="ECO:0007669"/>
    <property type="project" value="InterPro"/>
</dbReference>
<dbReference type="InterPro" id="IPR029028">
    <property type="entry name" value="Alpha/beta_knot_MTases"/>
</dbReference>
<gene>
    <name evidence="4" type="ORF">METZ01_LOCUS104566</name>
</gene>
<evidence type="ECO:0000256" key="1">
    <source>
        <dbReference type="ARBA" id="ARBA00022603"/>
    </source>
</evidence>
<dbReference type="InterPro" id="IPR001537">
    <property type="entry name" value="SpoU_MeTrfase"/>
</dbReference>
<reference evidence="4" key="1">
    <citation type="submission" date="2018-05" db="EMBL/GenBank/DDBJ databases">
        <authorList>
            <person name="Lanie J.A."/>
            <person name="Ng W.-L."/>
            <person name="Kazmierczak K.M."/>
            <person name="Andrzejewski T.M."/>
            <person name="Davidsen T.M."/>
            <person name="Wayne K.J."/>
            <person name="Tettelin H."/>
            <person name="Glass J.I."/>
            <person name="Rusch D."/>
            <person name="Podicherti R."/>
            <person name="Tsui H.-C.T."/>
            <person name="Winkler M.E."/>
        </authorList>
    </citation>
    <scope>NUCLEOTIDE SEQUENCE</scope>
</reference>
<protein>
    <recommendedName>
        <fullName evidence="3">tRNA/rRNA methyltransferase SpoU type domain-containing protein</fullName>
    </recommendedName>
</protein>
<sequence>MRKLKNTELNRKSIEEFKKAEKTPAIVILDNIRSIHNVGSIFRTSDSFLIKKVFICGITATPENQRMEKTALGSTDSVDWEYMKDPKELINKLEKDNVIIVSVEQADQSIKIQDFKPVDGFDYAFVFGNEVDGVRDEFIKASKHVLEIPQQGTKHSLNVSVAAGVILWDFYKKCGLDNT</sequence>
<dbReference type="EMBL" id="UINC01011764">
    <property type="protein sequence ID" value="SVA51712.1"/>
    <property type="molecule type" value="Genomic_DNA"/>
</dbReference>
<dbReference type="PANTHER" id="PTHR46429">
    <property type="entry name" value="23S RRNA (GUANOSINE-2'-O-)-METHYLTRANSFERASE RLMB"/>
    <property type="match status" value="1"/>
</dbReference>